<dbReference type="Pfam" id="PF00528">
    <property type="entry name" value="BPD_transp_1"/>
    <property type="match status" value="1"/>
</dbReference>
<evidence type="ECO:0000256" key="4">
    <source>
        <dbReference type="ARBA" id="ARBA00022692"/>
    </source>
</evidence>
<protein>
    <submittedName>
        <fullName evidence="11">ABC-type dipeptide/oligopeptide/nickel transport system, permease component</fullName>
    </submittedName>
</protein>
<keyword evidence="6" id="KW-0653">Protein transport</keyword>
<dbReference type="SUPFAM" id="SSF161098">
    <property type="entry name" value="MetI-like"/>
    <property type="match status" value="1"/>
</dbReference>
<dbReference type="EMBL" id="AONG01000016">
    <property type="protein sequence ID" value="KIQ68227.1"/>
    <property type="molecule type" value="Genomic_DNA"/>
</dbReference>
<dbReference type="RefSeq" id="WP_018302347.1">
    <property type="nucleotide sequence ID" value="NZ_KB902283.1"/>
</dbReference>
<feature type="transmembrane region" description="Helical" evidence="9">
    <location>
        <begin position="213"/>
        <end position="238"/>
    </location>
</feature>
<feature type="transmembrane region" description="Helical" evidence="9">
    <location>
        <begin position="35"/>
        <end position="55"/>
    </location>
</feature>
<dbReference type="InterPro" id="IPR000515">
    <property type="entry name" value="MetI-like"/>
</dbReference>
<evidence type="ECO:0000259" key="10">
    <source>
        <dbReference type="PROSITE" id="PS50928"/>
    </source>
</evidence>
<feature type="transmembrane region" description="Helical" evidence="9">
    <location>
        <begin position="134"/>
        <end position="165"/>
    </location>
</feature>
<dbReference type="GO" id="GO:0005886">
    <property type="term" value="C:plasma membrane"/>
    <property type="evidence" value="ECO:0007669"/>
    <property type="project" value="UniProtKB-SubCell"/>
</dbReference>
<dbReference type="eggNOG" id="COG1173">
    <property type="taxonomic scope" value="Bacteria"/>
</dbReference>
<keyword evidence="12" id="KW-1185">Reference proteome</keyword>
<keyword evidence="8 9" id="KW-0472">Membrane</keyword>
<evidence type="ECO:0000256" key="5">
    <source>
        <dbReference type="ARBA" id="ARBA00022856"/>
    </source>
</evidence>
<keyword evidence="5" id="KW-0571">Peptide transport</keyword>
<organism evidence="11 12">
    <name type="scientific">Wenxinia marina DSM 24838</name>
    <dbReference type="NCBI Taxonomy" id="1123501"/>
    <lineage>
        <taxon>Bacteria</taxon>
        <taxon>Pseudomonadati</taxon>
        <taxon>Pseudomonadota</taxon>
        <taxon>Alphaproteobacteria</taxon>
        <taxon>Rhodobacterales</taxon>
        <taxon>Roseobacteraceae</taxon>
        <taxon>Wenxinia</taxon>
    </lineage>
</organism>
<reference evidence="11 12" key="1">
    <citation type="submission" date="2013-01" db="EMBL/GenBank/DDBJ databases">
        <authorList>
            <person name="Fiebig A."/>
            <person name="Goeker M."/>
            <person name="Klenk H.-P.P."/>
        </authorList>
    </citation>
    <scope>NUCLEOTIDE SEQUENCE [LARGE SCALE GENOMIC DNA]</scope>
    <source>
        <strain evidence="11 12">DSM 24838</strain>
    </source>
</reference>
<evidence type="ECO:0000256" key="7">
    <source>
        <dbReference type="ARBA" id="ARBA00022989"/>
    </source>
</evidence>
<keyword evidence="7 9" id="KW-1133">Transmembrane helix</keyword>
<evidence type="ECO:0000256" key="8">
    <source>
        <dbReference type="ARBA" id="ARBA00023136"/>
    </source>
</evidence>
<dbReference type="Gene3D" id="1.10.3720.10">
    <property type="entry name" value="MetI-like"/>
    <property type="match status" value="1"/>
</dbReference>
<dbReference type="PROSITE" id="PS50928">
    <property type="entry name" value="ABC_TM1"/>
    <property type="match status" value="1"/>
</dbReference>
<keyword evidence="4 9" id="KW-0812">Transmembrane</keyword>
<dbReference type="InterPro" id="IPR050366">
    <property type="entry name" value="BP-dependent_transpt_permease"/>
</dbReference>
<dbReference type="PANTHER" id="PTHR43386">
    <property type="entry name" value="OLIGOPEPTIDE TRANSPORT SYSTEM PERMEASE PROTEIN APPC"/>
    <property type="match status" value="1"/>
</dbReference>
<proteinExistence type="inferred from homology"/>
<dbReference type="CDD" id="cd06261">
    <property type="entry name" value="TM_PBP2"/>
    <property type="match status" value="1"/>
</dbReference>
<dbReference type="OrthoDB" id="9766870at2"/>
<feature type="domain" description="ABC transmembrane type-1" evidence="10">
    <location>
        <begin position="93"/>
        <end position="281"/>
    </location>
</feature>
<sequence length="294" mass="31330">MSANDTHPHHPAGRRPRISAGTARYLGAFRTPRGMIGGGLLLVMLLAALLAPVIFPGGVDMQTRENFQPPSLIHPFGTDEYGRDIFVRCIYALRISLSLVLVAVPLAMALGILMGLSGAVSRRLGEVCQRIFDIILGFPSLVLGICIVVAIGAGWLALAITILVFSLPQFGRLARGALLTEQTREYVLAAQVLGVPKRKVMTRHILPNTLDPLLVQASLSMIAGIFAEAALSIVGLGIQPPTPSLGTLLNVGIRYVYAQPMYTAGPIIMLLLLALAFNLIADALNAAVLNAKRT</sequence>
<keyword evidence="3" id="KW-1003">Cell membrane</keyword>
<gene>
    <name evidence="11" type="ORF">Wenmar_03237</name>
</gene>
<evidence type="ECO:0000256" key="1">
    <source>
        <dbReference type="ARBA" id="ARBA00004651"/>
    </source>
</evidence>
<evidence type="ECO:0000256" key="2">
    <source>
        <dbReference type="ARBA" id="ARBA00022448"/>
    </source>
</evidence>
<comment type="subcellular location">
    <subcellularLocation>
        <location evidence="1 9">Cell membrane</location>
        <topology evidence="1 9">Multi-pass membrane protein</topology>
    </subcellularLocation>
</comment>
<evidence type="ECO:0000256" key="9">
    <source>
        <dbReference type="RuleBase" id="RU363032"/>
    </source>
</evidence>
<evidence type="ECO:0000256" key="6">
    <source>
        <dbReference type="ARBA" id="ARBA00022927"/>
    </source>
</evidence>
<dbReference type="Proteomes" id="UP000035100">
    <property type="component" value="Unassembled WGS sequence"/>
</dbReference>
<feature type="transmembrane region" description="Helical" evidence="9">
    <location>
        <begin position="91"/>
        <end position="114"/>
    </location>
</feature>
<dbReference type="AlphaFoldDB" id="A0A0D0Q719"/>
<evidence type="ECO:0000256" key="3">
    <source>
        <dbReference type="ARBA" id="ARBA00022475"/>
    </source>
</evidence>
<feature type="transmembrane region" description="Helical" evidence="9">
    <location>
        <begin position="267"/>
        <end position="289"/>
    </location>
</feature>
<evidence type="ECO:0000313" key="11">
    <source>
        <dbReference type="EMBL" id="KIQ68227.1"/>
    </source>
</evidence>
<comment type="similarity">
    <text evidence="9">Belongs to the binding-protein-dependent transport system permease family.</text>
</comment>
<accession>A0A0D0Q719</accession>
<evidence type="ECO:0000313" key="12">
    <source>
        <dbReference type="Proteomes" id="UP000035100"/>
    </source>
</evidence>
<comment type="caution">
    <text evidence="11">The sequence shown here is derived from an EMBL/GenBank/DDBJ whole genome shotgun (WGS) entry which is preliminary data.</text>
</comment>
<dbReference type="STRING" id="1123501.Wenmar_03237"/>
<dbReference type="GO" id="GO:0015833">
    <property type="term" value="P:peptide transport"/>
    <property type="evidence" value="ECO:0007669"/>
    <property type="project" value="UniProtKB-KW"/>
</dbReference>
<dbReference type="InterPro" id="IPR035906">
    <property type="entry name" value="MetI-like_sf"/>
</dbReference>
<dbReference type="GO" id="GO:0015031">
    <property type="term" value="P:protein transport"/>
    <property type="evidence" value="ECO:0007669"/>
    <property type="project" value="UniProtKB-KW"/>
</dbReference>
<dbReference type="PANTHER" id="PTHR43386:SF1">
    <property type="entry name" value="D,D-DIPEPTIDE TRANSPORT SYSTEM PERMEASE PROTEIN DDPC-RELATED"/>
    <property type="match status" value="1"/>
</dbReference>
<dbReference type="GO" id="GO:0055085">
    <property type="term" value="P:transmembrane transport"/>
    <property type="evidence" value="ECO:0007669"/>
    <property type="project" value="InterPro"/>
</dbReference>
<keyword evidence="2 9" id="KW-0813">Transport</keyword>
<name>A0A0D0Q719_9RHOB</name>